<dbReference type="PANTHER" id="PTHR10204:SF34">
    <property type="entry name" value="NAD(P)H DEHYDROGENASE [QUINONE] 1 ISOFORM 1"/>
    <property type="match status" value="1"/>
</dbReference>
<proteinExistence type="inferred from homology"/>
<comment type="caution">
    <text evidence="4">The sequence shown here is derived from an EMBL/GenBank/DDBJ whole genome shotgun (WGS) entry which is preliminary data.</text>
</comment>
<evidence type="ECO:0000259" key="3">
    <source>
        <dbReference type="Pfam" id="PF02525"/>
    </source>
</evidence>
<comment type="similarity">
    <text evidence="1">Belongs to the NAD(P)H dehydrogenase (quinone) family.</text>
</comment>
<protein>
    <submittedName>
        <fullName evidence="4">NAD(P)H-dependent oxidoreductase</fullName>
    </submittedName>
</protein>
<reference evidence="4 5" key="1">
    <citation type="submission" date="2019-06" db="EMBL/GenBank/DDBJ databases">
        <title>Whole genome sequence for Rhodospirillaceae sp. R148.</title>
        <authorList>
            <person name="Wang G."/>
        </authorList>
    </citation>
    <scope>NUCLEOTIDE SEQUENCE [LARGE SCALE GENOMIC DNA]</scope>
    <source>
        <strain evidence="4 5">R148</strain>
    </source>
</reference>
<name>A0A545ST99_9PROT</name>
<keyword evidence="2" id="KW-0560">Oxidoreductase</keyword>
<gene>
    <name evidence="4" type="ORF">FKG95_29020</name>
</gene>
<dbReference type="InterPro" id="IPR051545">
    <property type="entry name" value="NAD(P)H_dehydrogenase_qn"/>
</dbReference>
<organism evidence="4 5">
    <name type="scientific">Denitrobaculum tricleocarpae</name>
    <dbReference type="NCBI Taxonomy" id="2591009"/>
    <lineage>
        <taxon>Bacteria</taxon>
        <taxon>Pseudomonadati</taxon>
        <taxon>Pseudomonadota</taxon>
        <taxon>Alphaproteobacteria</taxon>
        <taxon>Rhodospirillales</taxon>
        <taxon>Rhodospirillaceae</taxon>
        <taxon>Denitrobaculum</taxon>
    </lineage>
</organism>
<dbReference type="Gene3D" id="3.40.50.360">
    <property type="match status" value="1"/>
</dbReference>
<evidence type="ECO:0000256" key="2">
    <source>
        <dbReference type="ARBA" id="ARBA00023002"/>
    </source>
</evidence>
<dbReference type="RefSeq" id="WP_142899972.1">
    <property type="nucleotide sequence ID" value="NZ_ML660074.1"/>
</dbReference>
<dbReference type="SUPFAM" id="SSF52218">
    <property type="entry name" value="Flavoproteins"/>
    <property type="match status" value="1"/>
</dbReference>
<dbReference type="AlphaFoldDB" id="A0A545ST99"/>
<accession>A0A545ST99</accession>
<dbReference type="EMBL" id="VHSH01000023">
    <property type="protein sequence ID" value="TQV68207.1"/>
    <property type="molecule type" value="Genomic_DNA"/>
</dbReference>
<dbReference type="Pfam" id="PF02525">
    <property type="entry name" value="Flavodoxin_2"/>
    <property type="match status" value="1"/>
</dbReference>
<evidence type="ECO:0000313" key="4">
    <source>
        <dbReference type="EMBL" id="TQV68207.1"/>
    </source>
</evidence>
<evidence type="ECO:0000256" key="1">
    <source>
        <dbReference type="ARBA" id="ARBA00006252"/>
    </source>
</evidence>
<evidence type="ECO:0000313" key="5">
    <source>
        <dbReference type="Proteomes" id="UP000315252"/>
    </source>
</evidence>
<dbReference type="GO" id="GO:0005829">
    <property type="term" value="C:cytosol"/>
    <property type="evidence" value="ECO:0007669"/>
    <property type="project" value="TreeGrafter"/>
</dbReference>
<dbReference type="GO" id="GO:0003955">
    <property type="term" value="F:NAD(P)H dehydrogenase (quinone) activity"/>
    <property type="evidence" value="ECO:0007669"/>
    <property type="project" value="TreeGrafter"/>
</dbReference>
<feature type="domain" description="Flavodoxin-like fold" evidence="3">
    <location>
        <begin position="1"/>
        <end position="208"/>
    </location>
</feature>
<dbReference type="InterPro" id="IPR029039">
    <property type="entry name" value="Flavoprotein-like_sf"/>
</dbReference>
<dbReference type="Proteomes" id="UP000315252">
    <property type="component" value="Unassembled WGS sequence"/>
</dbReference>
<keyword evidence="5" id="KW-1185">Reference proteome</keyword>
<dbReference type="InterPro" id="IPR003680">
    <property type="entry name" value="Flavodoxin_fold"/>
</dbReference>
<dbReference type="PANTHER" id="PTHR10204">
    <property type="entry name" value="NAD P H OXIDOREDUCTASE-RELATED"/>
    <property type="match status" value="1"/>
</dbReference>
<sequence>MKAHVVLAHPEPLSFNGHLASLARRTFEERGWSVTVSDLYAMGFDPSERAAFYRNLQNSERFDTQSEQRHAAMNGTIPAEVQAEIGRLDQADLVILQYPMWWHMPPAILKGWFDRVFVYGEVYKSDVRFDKGRFQGKKAMLSLTVATSAETYAFNGRSGDIDLMLWPVNFTLAYVGFGVLQPFVAYGVESGLRYSSSGEIEERLQQIQANYVDRLQTIEEEATIPFNCLDEWGADGRIKASAPAHSPFIRHREHLEID</sequence>
<dbReference type="OrthoDB" id="9798454at2"/>